<dbReference type="InterPro" id="IPR001708">
    <property type="entry name" value="YidC/ALB3/OXA1/COX18"/>
</dbReference>
<reference evidence="16" key="1">
    <citation type="submission" date="2016-10" db="EMBL/GenBank/DDBJ databases">
        <title>Sequence of Gallionella enrichment culture.</title>
        <authorList>
            <person name="Poehlein A."/>
            <person name="Muehling M."/>
            <person name="Daniel R."/>
        </authorList>
    </citation>
    <scope>NUCLEOTIDE SEQUENCE</scope>
</reference>
<dbReference type="InterPro" id="IPR038221">
    <property type="entry name" value="YidC_periplasmic_sf"/>
</dbReference>
<name>A0A1J5T972_9ZZZZ</name>
<dbReference type="PRINTS" id="PR01900">
    <property type="entry name" value="YIDCPROTEIN"/>
</dbReference>
<dbReference type="EMBL" id="MLJW01000023">
    <property type="protein sequence ID" value="OIR10372.1"/>
    <property type="molecule type" value="Genomic_DNA"/>
</dbReference>
<dbReference type="Pfam" id="PF02096">
    <property type="entry name" value="60KD_IMP"/>
    <property type="match status" value="1"/>
</dbReference>
<dbReference type="NCBIfam" id="NF002353">
    <property type="entry name" value="PRK01318.1-4"/>
    <property type="match status" value="1"/>
</dbReference>
<keyword evidence="7" id="KW-0653">Protein transport</keyword>
<evidence type="ECO:0000256" key="6">
    <source>
        <dbReference type="ARBA" id="ARBA00022692"/>
    </source>
</evidence>
<keyword evidence="5" id="KW-1003">Cell membrane</keyword>
<comment type="caution">
    <text evidence="16">The sequence shown here is derived from an EMBL/GenBank/DDBJ whole genome shotgun (WGS) entry which is preliminary data.</text>
</comment>
<evidence type="ECO:0000259" key="15">
    <source>
        <dbReference type="Pfam" id="PF14849"/>
    </source>
</evidence>
<dbReference type="CDD" id="cd19961">
    <property type="entry name" value="EcYidC-like_peri"/>
    <property type="match status" value="1"/>
</dbReference>
<dbReference type="HAMAP" id="MF_01810">
    <property type="entry name" value="YidC_type1"/>
    <property type="match status" value="1"/>
</dbReference>
<keyword evidence="9 13" id="KW-0472">Membrane</keyword>
<feature type="transmembrane region" description="Helical" evidence="13">
    <location>
        <begin position="424"/>
        <end position="445"/>
    </location>
</feature>
<evidence type="ECO:0000256" key="7">
    <source>
        <dbReference type="ARBA" id="ARBA00022927"/>
    </source>
</evidence>
<feature type="transmembrane region" description="Helical" evidence="13">
    <location>
        <begin position="355"/>
        <end position="376"/>
    </location>
</feature>
<dbReference type="InterPro" id="IPR028055">
    <property type="entry name" value="YidC/Oxa/ALB_C"/>
</dbReference>
<evidence type="ECO:0000256" key="4">
    <source>
        <dbReference type="ARBA" id="ARBA00022448"/>
    </source>
</evidence>
<protein>
    <recommendedName>
        <fullName evidence="3">Membrane protein insertase YidC</fullName>
    </recommendedName>
    <alternativeName>
        <fullName evidence="12">Foldase YidC</fullName>
    </alternativeName>
    <alternativeName>
        <fullName evidence="11">Membrane integrase YidC</fullName>
    </alternativeName>
</protein>
<keyword evidence="4" id="KW-0813">Transport</keyword>
<accession>A0A1J5T972</accession>
<dbReference type="Gene3D" id="2.70.98.90">
    <property type="match status" value="1"/>
</dbReference>
<dbReference type="NCBIfam" id="NF002352">
    <property type="entry name" value="PRK01318.1-3"/>
    <property type="match status" value="1"/>
</dbReference>
<dbReference type="NCBIfam" id="TIGR03593">
    <property type="entry name" value="yidC_nterm"/>
    <property type="match status" value="1"/>
</dbReference>
<evidence type="ECO:0000256" key="3">
    <source>
        <dbReference type="ARBA" id="ARBA00015325"/>
    </source>
</evidence>
<evidence type="ECO:0000256" key="9">
    <source>
        <dbReference type="ARBA" id="ARBA00023136"/>
    </source>
</evidence>
<evidence type="ECO:0000256" key="2">
    <source>
        <dbReference type="ARBA" id="ARBA00010527"/>
    </source>
</evidence>
<feature type="domain" description="Membrane insertase YidC N-terminal" evidence="15">
    <location>
        <begin position="72"/>
        <end position="344"/>
    </location>
</feature>
<evidence type="ECO:0000256" key="13">
    <source>
        <dbReference type="SAM" id="Phobius"/>
    </source>
</evidence>
<dbReference type="GO" id="GO:0015031">
    <property type="term" value="P:protein transport"/>
    <property type="evidence" value="ECO:0007669"/>
    <property type="project" value="UniProtKB-KW"/>
</dbReference>
<gene>
    <name evidence="16" type="primary">yidC_3</name>
    <name evidence="16" type="ORF">GALL_76840</name>
</gene>
<dbReference type="PRINTS" id="PR00701">
    <property type="entry name" value="60KDINNERMP"/>
</dbReference>
<dbReference type="PANTHER" id="PTHR12428:SF65">
    <property type="entry name" value="CYTOCHROME C OXIDASE ASSEMBLY PROTEIN COX18, MITOCHONDRIAL"/>
    <property type="match status" value="1"/>
</dbReference>
<comment type="similarity">
    <text evidence="2">Belongs to the OXA1/ALB3/YidC family. Type 1 subfamily.</text>
</comment>
<feature type="domain" description="Membrane insertase YidC/Oxa/ALB C-terminal" evidence="14">
    <location>
        <begin position="355"/>
        <end position="533"/>
    </location>
</feature>
<keyword evidence="6 13" id="KW-0812">Transmembrane</keyword>
<dbReference type="InterPro" id="IPR047196">
    <property type="entry name" value="YidC_ALB_C"/>
</dbReference>
<evidence type="ECO:0000259" key="14">
    <source>
        <dbReference type="Pfam" id="PF02096"/>
    </source>
</evidence>
<evidence type="ECO:0000256" key="1">
    <source>
        <dbReference type="ARBA" id="ARBA00004429"/>
    </source>
</evidence>
<evidence type="ECO:0000256" key="5">
    <source>
        <dbReference type="ARBA" id="ARBA00022475"/>
    </source>
</evidence>
<keyword evidence="10" id="KW-0143">Chaperone</keyword>
<dbReference type="PANTHER" id="PTHR12428">
    <property type="entry name" value="OXA1"/>
    <property type="match status" value="1"/>
</dbReference>
<dbReference type="CDD" id="cd20070">
    <property type="entry name" value="5TM_YidC_Alb3"/>
    <property type="match status" value="1"/>
</dbReference>
<evidence type="ECO:0000256" key="12">
    <source>
        <dbReference type="ARBA" id="ARBA00033342"/>
    </source>
</evidence>
<dbReference type="AlphaFoldDB" id="A0A1J5T972"/>
<feature type="transmembrane region" description="Helical" evidence="13">
    <location>
        <begin position="494"/>
        <end position="519"/>
    </location>
</feature>
<keyword evidence="8 13" id="KW-1133">Transmembrane helix</keyword>
<dbReference type="NCBIfam" id="TIGR03592">
    <property type="entry name" value="yidC_oxa1_cterm"/>
    <property type="match status" value="1"/>
</dbReference>
<sequence>MDMRRLFLFLIFSFSLVLLWGAWTRQNQAVAPVTEAVASKDPSVPAELAKTAEHAVVSTSVEAQKAATGKNIVVTTDIFMVQINTAGGNIERLDLLKHKDSNDQSKPLTLLQQKGEHYYVAQSGLLGKGLPTHNAEFSTVGEEFQLAEGKDSLEVRLTAQNTGEASVTKIYTFHRGSYLVNVSYEITNHGTTALTPSAYFQLVRDSVSISGSSKFVPTFTGPAVYTEQDKFKKIEFSDIEKNKVKLPVNPDNGWIGMLQHYFVSAWLPAEKGPREFYTKKLDGNEYSAGVILPVANIEPGQTGRISATLYAGPAQTKLDEIAPGLGLTVDYGWLTIFSTPLFWLMSHINDWVHNWGISIILLTVLIKLAFFPLSAASYRSMAKMRLVAPKLEKIKQQYSDDRDKLNHAMMDLYKTEKINPLGGCLPMVIQIPVFIALYWAILSSVELRHAPFFGWITDLSATDPYYVLPLIMGISMLIQSKLNPLPPDPMQAKLMQIMPIVFSVVFFFFPAGLVLYSVVNNILSITQQWYITRGQTAARKGGAKA</sequence>
<evidence type="ECO:0000256" key="10">
    <source>
        <dbReference type="ARBA" id="ARBA00023186"/>
    </source>
</evidence>
<evidence type="ECO:0000313" key="16">
    <source>
        <dbReference type="EMBL" id="OIR10372.1"/>
    </source>
</evidence>
<dbReference type="Pfam" id="PF14849">
    <property type="entry name" value="YidC_periplas"/>
    <property type="match status" value="1"/>
</dbReference>
<dbReference type="GO" id="GO:0032977">
    <property type="term" value="F:membrane insertase activity"/>
    <property type="evidence" value="ECO:0007669"/>
    <property type="project" value="InterPro"/>
</dbReference>
<dbReference type="InterPro" id="IPR019998">
    <property type="entry name" value="Membr_insert_YidC"/>
</dbReference>
<dbReference type="GO" id="GO:0051205">
    <property type="term" value="P:protein insertion into membrane"/>
    <property type="evidence" value="ECO:0007669"/>
    <property type="project" value="TreeGrafter"/>
</dbReference>
<organism evidence="16">
    <name type="scientific">mine drainage metagenome</name>
    <dbReference type="NCBI Taxonomy" id="410659"/>
    <lineage>
        <taxon>unclassified sequences</taxon>
        <taxon>metagenomes</taxon>
        <taxon>ecological metagenomes</taxon>
    </lineage>
</organism>
<comment type="subcellular location">
    <subcellularLocation>
        <location evidence="1">Cell inner membrane</location>
        <topology evidence="1">Multi-pass membrane protein</topology>
    </subcellularLocation>
</comment>
<dbReference type="InterPro" id="IPR028053">
    <property type="entry name" value="Membr_insert_YidC_N"/>
</dbReference>
<evidence type="ECO:0000256" key="8">
    <source>
        <dbReference type="ARBA" id="ARBA00022989"/>
    </source>
</evidence>
<evidence type="ECO:0000256" key="11">
    <source>
        <dbReference type="ARBA" id="ARBA00033245"/>
    </source>
</evidence>
<proteinExistence type="inferred from homology"/>
<dbReference type="GO" id="GO:0005886">
    <property type="term" value="C:plasma membrane"/>
    <property type="evidence" value="ECO:0007669"/>
    <property type="project" value="UniProtKB-SubCell"/>
</dbReference>